<reference evidence="4 7" key="2">
    <citation type="submission" date="2021-01" db="EMBL/GenBank/DDBJ databases">
        <title>Antibiotic resistance and phylogeny of Pseudomonas spp. isolated over three decades from chicken meat in the Norwegian food chain.</title>
        <authorList>
            <person name="Moen B."/>
        </authorList>
    </citation>
    <scope>NUCLEOTIDE SEQUENCE [LARGE SCALE GENOMIC DNA]</scope>
    <source>
        <strain evidence="4 7">MF6766</strain>
    </source>
</reference>
<dbReference type="PANTHER" id="PTHR10908:SF0">
    <property type="entry name" value="SEROTONIN N-ACETYLTRANSFERASE"/>
    <property type="match status" value="1"/>
</dbReference>
<dbReference type="InterPro" id="IPR000182">
    <property type="entry name" value="GNAT_dom"/>
</dbReference>
<evidence type="ECO:0000313" key="6">
    <source>
        <dbReference type="Proteomes" id="UP000408764"/>
    </source>
</evidence>
<dbReference type="SUPFAM" id="SSF55729">
    <property type="entry name" value="Acyl-CoA N-acyltransferases (Nat)"/>
    <property type="match status" value="1"/>
</dbReference>
<dbReference type="Pfam" id="PF00583">
    <property type="entry name" value="Acetyltransf_1"/>
    <property type="match status" value="1"/>
</dbReference>
<dbReference type="Proteomes" id="UP000408764">
    <property type="component" value="Unassembled WGS sequence"/>
</dbReference>
<evidence type="ECO:0000256" key="1">
    <source>
        <dbReference type="ARBA" id="ARBA00022679"/>
    </source>
</evidence>
<evidence type="ECO:0000256" key="2">
    <source>
        <dbReference type="ARBA" id="ARBA00023315"/>
    </source>
</evidence>
<dbReference type="AlphaFoldDB" id="A0A5P1DGC6"/>
<evidence type="ECO:0000313" key="7">
    <source>
        <dbReference type="Proteomes" id="UP000620382"/>
    </source>
</evidence>
<gene>
    <name evidence="5" type="ORF">FRT59_17175</name>
    <name evidence="4" type="ORF">JJD71_02510</name>
</gene>
<dbReference type="Gene3D" id="3.40.630.30">
    <property type="match status" value="1"/>
</dbReference>
<dbReference type="PANTHER" id="PTHR10908">
    <property type="entry name" value="SEROTONIN N-ACETYLTRANSFERASE"/>
    <property type="match status" value="1"/>
</dbReference>
<organism evidence="5 6">
    <name type="scientific">Pseudomonas haemolytica</name>
    <dbReference type="NCBI Taxonomy" id="2600065"/>
    <lineage>
        <taxon>Bacteria</taxon>
        <taxon>Pseudomonadati</taxon>
        <taxon>Pseudomonadota</taxon>
        <taxon>Gammaproteobacteria</taxon>
        <taxon>Pseudomonadales</taxon>
        <taxon>Pseudomonadaceae</taxon>
        <taxon>Pseudomonas</taxon>
    </lineage>
</organism>
<dbReference type="EMBL" id="JAENSR010000001">
    <property type="protein sequence ID" value="MBK3457936.1"/>
    <property type="molecule type" value="Genomic_DNA"/>
</dbReference>
<keyword evidence="7" id="KW-1185">Reference proteome</keyword>
<name>A0A5P1DGC6_9PSED</name>
<feature type="domain" description="N-acetyltransferase" evidence="3">
    <location>
        <begin position="4"/>
        <end position="166"/>
    </location>
</feature>
<dbReference type="InterPro" id="IPR051635">
    <property type="entry name" value="SNAT-like"/>
</dbReference>
<evidence type="ECO:0000313" key="4">
    <source>
        <dbReference type="EMBL" id="MBK3457936.1"/>
    </source>
</evidence>
<protein>
    <submittedName>
        <fullName evidence="5">GNAT family N-acetyltransferase</fullName>
    </submittedName>
</protein>
<comment type="caution">
    <text evidence="5">The sequence shown here is derived from an EMBL/GenBank/DDBJ whole genome shotgun (WGS) entry which is preliminary data.</text>
</comment>
<dbReference type="OrthoDB" id="9800962at2"/>
<evidence type="ECO:0000259" key="3">
    <source>
        <dbReference type="PROSITE" id="PS51186"/>
    </source>
</evidence>
<dbReference type="RefSeq" id="WP_153871766.1">
    <property type="nucleotide sequence ID" value="NZ_JAEKCT010000017.1"/>
</dbReference>
<reference evidence="5 6" key="1">
    <citation type="submission" date="2019-08" db="EMBL/GenBank/DDBJ databases">
        <title>Pseudomonas haemolytica sp. nov. isolated from raw milk and skim milk concentrate.</title>
        <authorList>
            <person name="Hofmann K."/>
            <person name="Huptas C."/>
            <person name="Doll E."/>
            <person name="Scherer S."/>
            <person name="Wenning M."/>
        </authorList>
    </citation>
    <scope>NUCLEOTIDE SEQUENCE [LARGE SCALE GENOMIC DNA]</scope>
    <source>
        <strain evidence="5 6">DSM 108987</strain>
    </source>
</reference>
<dbReference type="PROSITE" id="PS51186">
    <property type="entry name" value="GNAT"/>
    <property type="match status" value="1"/>
</dbReference>
<evidence type="ECO:0000313" key="5">
    <source>
        <dbReference type="EMBL" id="MRJ38689.1"/>
    </source>
</evidence>
<dbReference type="InterPro" id="IPR016181">
    <property type="entry name" value="Acyl_CoA_acyltransferase"/>
</dbReference>
<keyword evidence="1 5" id="KW-0808">Transferase</keyword>
<dbReference type="CDD" id="cd04301">
    <property type="entry name" value="NAT_SF"/>
    <property type="match status" value="1"/>
</dbReference>
<proteinExistence type="predicted"/>
<keyword evidence="2" id="KW-0012">Acyltransferase</keyword>
<sequence length="170" mass="18802">MPAPTLRNALPADAARCFEIETTAYEGDEAATLEKIATRIAQYPQGFLILEADGEVVGFINSGCAHEVVMSDEAFKELVGHAPEAPNVVIMSVVVDPAHQGQGYAKVLMTEFVQRMRALGKQTIHLMCKEQHVPLYTRMGYTYVRPSPSDHGGMAWHEMVMVFEGRPPRQ</sequence>
<dbReference type="GO" id="GO:0008080">
    <property type="term" value="F:N-acetyltransferase activity"/>
    <property type="evidence" value="ECO:0007669"/>
    <property type="project" value="UniProtKB-ARBA"/>
</dbReference>
<dbReference type="Proteomes" id="UP000620382">
    <property type="component" value="Unassembled WGS sequence"/>
</dbReference>
<dbReference type="EMBL" id="VOIW01000005">
    <property type="protein sequence ID" value="MRJ38689.1"/>
    <property type="molecule type" value="Genomic_DNA"/>
</dbReference>
<accession>A0A5P1DGC6</accession>